<comment type="subunit">
    <text evidence="2">Interacts with replication protein 1a.</text>
</comment>
<dbReference type="InterPro" id="IPR043502">
    <property type="entry name" value="DNA/RNA_pol_sf"/>
</dbReference>
<keyword evidence="7" id="KW-0548">Nucleotidyltransferase</keyword>
<comment type="function">
    <text evidence="1">RNA-dependent RNA polymerase which replicates the viral genome composed of 3 RNA segments, RNA1, RNA2 and RNA3.</text>
</comment>
<reference evidence="11" key="1">
    <citation type="submission" date="2017-05" db="EMBL/GenBank/DDBJ databases">
        <authorList>
            <person name="Song R."/>
            <person name="Chenine A.L."/>
            <person name="Ruprecht R.M."/>
        </authorList>
    </citation>
    <scope>NUCLEOTIDE SEQUENCE</scope>
    <source>
        <strain evidence="11">1046C</strain>
    </source>
</reference>
<dbReference type="PROSITE" id="PS50507">
    <property type="entry name" value="RDRP_SSRNA_POS"/>
    <property type="match status" value="1"/>
</dbReference>
<dbReference type="InterPro" id="IPR001788">
    <property type="entry name" value="RNA-dep_RNA_pol_alsuvir"/>
</dbReference>
<dbReference type="GO" id="GO:0039690">
    <property type="term" value="P:positive stranded viral RNA replication"/>
    <property type="evidence" value="ECO:0007669"/>
    <property type="project" value="InterPro"/>
</dbReference>
<dbReference type="Pfam" id="PF00978">
    <property type="entry name" value="RdRP_2"/>
    <property type="match status" value="1"/>
</dbReference>
<evidence type="ECO:0000256" key="7">
    <source>
        <dbReference type="ARBA" id="ARBA00022695"/>
    </source>
</evidence>
<organism evidence="11">
    <name type="scientific">Prune dwarf virus</name>
    <dbReference type="NCBI Taxonomy" id="33760"/>
    <lineage>
        <taxon>Viruses</taxon>
        <taxon>Riboviria</taxon>
        <taxon>Orthornavirae</taxon>
        <taxon>Kitrinoviricota</taxon>
        <taxon>Alsuviricetes</taxon>
        <taxon>Martellivirales</taxon>
        <taxon>Bromoviridae</taxon>
        <taxon>Ilarvirus</taxon>
        <taxon>Ilarvirus PDV</taxon>
    </lineage>
</organism>
<evidence type="ECO:0000256" key="3">
    <source>
        <dbReference type="ARBA" id="ARBA00012494"/>
    </source>
</evidence>
<dbReference type="GO" id="GO:0003968">
    <property type="term" value="F:RNA-directed RNA polymerase activity"/>
    <property type="evidence" value="ECO:0007669"/>
    <property type="project" value="UniProtKB-KW"/>
</dbReference>
<evidence type="ECO:0000256" key="1">
    <source>
        <dbReference type="ARBA" id="ARBA00002542"/>
    </source>
</evidence>
<evidence type="ECO:0000256" key="4">
    <source>
        <dbReference type="ARBA" id="ARBA00018640"/>
    </source>
</evidence>
<evidence type="ECO:0000256" key="2">
    <source>
        <dbReference type="ARBA" id="ARBA00011754"/>
    </source>
</evidence>
<dbReference type="InterPro" id="IPR047309">
    <property type="entry name" value="Bromoviridae_RdRp"/>
</dbReference>
<evidence type="ECO:0000256" key="9">
    <source>
        <dbReference type="ARBA" id="ARBA00022953"/>
    </source>
</evidence>
<keyword evidence="9" id="KW-0693">Viral RNA replication</keyword>
<dbReference type="GO" id="GO:0000166">
    <property type="term" value="F:nucleotide binding"/>
    <property type="evidence" value="ECO:0007669"/>
    <property type="project" value="UniProtKB-KW"/>
</dbReference>
<proteinExistence type="predicted"/>
<evidence type="ECO:0000313" key="11">
    <source>
        <dbReference type="EMBL" id="AWT04805.1"/>
    </source>
</evidence>
<evidence type="ECO:0000256" key="5">
    <source>
        <dbReference type="ARBA" id="ARBA00022484"/>
    </source>
</evidence>
<evidence type="ECO:0000259" key="10">
    <source>
        <dbReference type="PROSITE" id="PS50507"/>
    </source>
</evidence>
<keyword evidence="6" id="KW-0808">Transferase</keyword>
<evidence type="ECO:0000256" key="6">
    <source>
        <dbReference type="ARBA" id="ARBA00022679"/>
    </source>
</evidence>
<keyword evidence="8" id="KW-0547">Nucleotide-binding</keyword>
<dbReference type="EC" id="2.7.7.48" evidence="3"/>
<accession>A0A2U9N3D3</accession>
<dbReference type="InterPro" id="IPR007094">
    <property type="entry name" value="RNA-dir_pol_PSvirus"/>
</dbReference>
<dbReference type="SUPFAM" id="SSF56672">
    <property type="entry name" value="DNA/RNA polymerases"/>
    <property type="match status" value="1"/>
</dbReference>
<dbReference type="EMBL" id="MF078479">
    <property type="protein sequence ID" value="AWT04805.1"/>
    <property type="molecule type" value="Genomic_RNA"/>
</dbReference>
<name>A0A2U9N3D3_9BROM</name>
<keyword evidence="5" id="KW-0696">RNA-directed RNA polymerase</keyword>
<dbReference type="CDD" id="cd23252">
    <property type="entry name" value="Bromoviridae_RdRp"/>
    <property type="match status" value="1"/>
</dbReference>
<feature type="domain" description="RdRp catalytic" evidence="10">
    <location>
        <begin position="503"/>
        <end position="617"/>
    </location>
</feature>
<sequence>MDSLLEFLLPSKDDAIELVDTNSTKTSFSASDSSGDSSLTCKSLCQFFGFLMIRDTVVRPDKFTGEFITLPFVIDRLRMTFDLEDDYTFPEEDYSYDLHLTDAQLDYVEVLQQQKGFFSESLGKVVVDYDFSLDSEDPSIKDALKIPDEVSEDFHQENVPVEVAAEVPPNIGDDVEEQVVAGESIPSCETVNENICVEVKCPTKLTSKFLVNDLPDVDRVILVDGDVVDGFDKLISRNDWFFLKKLLPNIPLPTDGDVLMSGIKPTSPGVLQFALDELFPYHNLVDDRFFQELVECSDIALELDDCSFDLSHFVSWDKGKSGVDSTLMTGQTSNRQSTFREVALSVKKRNMNVPILNTVLNVEDVSNKIVNRFFETVVDVNLLTTLPDVISIGEINYFSDYLKGKAINDDDLYVDPICLVSMDKYRHMIKSQLKPVEDNSLMFERPLAATITFHDKGKVMSTSPIFLAVATRLFACLNAKISIPSGKYHQLFSLDAETFDSVRFWKEVDFSKFDKSQQELHHEIQRKIFLRLGVPQEFVDTWFTSHCRSHISDASGLRFSVNYQRRTGDACTYLGNTIVTLAALCYVYDLQSPNVAMVVASGDDSLIGSYSELDRSFEHLFSTLFNFEAKFPHNQPFICSKFLLTMPTRSGGKQVVAVPNPAKLLIKLGVKSMTIDKFDDWFQSWLDLIHYFDDYYLIEVVCSMASYRYIRRPSQFLVSAISSLKCLFANKKKCKEFLFPGLKDKPLALPKCKDAPMIIRDVTSKRVRGKKKLKENSHFHIDGQSIFVVGNAAFAIESTIQILSLNVKSFWLTRTAYTKS</sequence>
<dbReference type="GO" id="GO:0003723">
    <property type="term" value="F:RNA binding"/>
    <property type="evidence" value="ECO:0007669"/>
    <property type="project" value="InterPro"/>
</dbReference>
<protein>
    <recommendedName>
        <fullName evidence="4">RNA-directed RNA polymerase 2a</fullName>
        <ecNumber evidence="3">2.7.7.48</ecNumber>
    </recommendedName>
</protein>
<dbReference type="GO" id="GO:0006351">
    <property type="term" value="P:DNA-templated transcription"/>
    <property type="evidence" value="ECO:0007669"/>
    <property type="project" value="InterPro"/>
</dbReference>
<evidence type="ECO:0000256" key="8">
    <source>
        <dbReference type="ARBA" id="ARBA00022741"/>
    </source>
</evidence>